<feature type="compositionally biased region" description="Basic residues" evidence="1">
    <location>
        <begin position="534"/>
        <end position="544"/>
    </location>
</feature>
<proteinExistence type="predicted"/>
<sequence length="2422" mass="259145">MISCAAIQRLERYGSLGLKRHSTEDFVLTSLKDVRRVNIYALTLLDTWREVVHAVRGSGNDNCDGNAEGSQKPARYTDALVYAVSFAVALITQHLLEVRSATTVTAEVPQSDGTLATATVTRRKEKKAAMESATPSGGSKGHAAAASVVFSDAYGQALELLMVLKDVTVAIASGRVLRSNASSDEFTKAVAHLLTSSSDLALLLLSNVSIVSRAAAPEEGRSQADVTSDQPEQQRQQQQQEEAMLAQALVLVAATAQMLRRVQATYPIEGLYYTRPCSALLKTVANKHKQLQQKLKQATANGGVNTVRAGHTAQETRSGDAENPAGDPTMVASQPRTLLDLLRRYIQLYARQSSLGDHQPSAAGLFSLFSLFQRLGLLHGALGVVAALAKGLAVQVRGASDDVRYWLTELLSNTACNRATRYVVYFREDERRLMQQNVRQASEYALFTFATTPPVDPGLVEPLLQGVGQEAADGNDEVTHTRAALVLAQWCVSVPFFFESFCQDESWASFAQEQRRLVLLLQSRARRGLEKTSRRQQRKEKVRQKSLQLDEEHGSQLTSVSCGSSDTASVHSNGGDETASLLSLDVASHANHAVESVGGSVTSLASRVSLLSTFSKHSAASYLSFISVLRPSAAAGSVTGGTGAGGGADGDDEAGVDRQLHESEDGNTNLPLILLEQLTLGLHRFMETYPAELLDRYGLRSVSWSSIARMFSILEESLANRTKITAEKAAAQRPRHRPGHGLEPPHPLFNLAQDIRYNKGMGYECLGLIFSKVVAPLLDITSSPSPSQKHHPHSSTHGAKGVQEGELSSSVGAPSDGDRTEEGFFANAAAAAATVGRAVLGIRDDPATRASVETALSTCLTAYETVAPQVIDMNLSTILRLVARAAATSAGTDTSVAAPSLSPASQSSVFVDFVRGITVRLGRNDDLPHLIDALLGRRDFASTASTTTTPAAEAAAAVDANSDTTSATRCLRAVFALPSVRQALMEAAGASLDPESLLLHLSGLVTEIEDGSYDKEHTRTRDEERDELSPGEHLPCQHDGAQVQRMLLALELVETVLAGVAPTSVSASAVLEQSTQLELLLNASFMATVGQLRKIDMAAAAAALHEGTQTETHNAGGDEIDNDRRLLVVQHMYTIRQCRAVTILCLQDLGTQQVHDYLRMLEDVLWQLTSHVGNLVGSMTLAELRPFVEQQRQRPERNLARAFLSSAPAHLELQLLPPLLVLQRLSLARAVTVALGTHAGPPEELRDMVAYLWDCLGRDDHAADATAGQQAGLQETSASLWLANQITAEEWTSLVTLGKEKHARASMLALLLRSVALPLSPEGTETPAWLSRCLQHTPAAVLRALVDAFVSLSIEDMCDASLASGSSSTVRRQWMAVTKSLMVAYVVVGHNPYWPSVLAHSLRSIKHVTHVWRKHAKNHPTVTQLYDPLVQRLISLLSCTLHSEPRAAEVLRRVLLMLARESVATPTVAALSRSGISLAYVEAIKVPATLLSDLSVPATPTTSTLAAEANGGEEEMLVALKKDVTFENELRDVCVQLFSPAFVKRIFTLTDLCASRTAATLSLPAPKTVASISNIMSTLALLYQICVAAAQASWRAKATNGNLEALMQTPAVVCLHTIAYEFYTRRAAMASSDGQSYHAASDVRLTAFLERFRACDATNASHHLFVHIASASTASETQRITREATGGGGGGVDAANAIGTPSAPWTMKVSPPSALEAVEELWRGQLRSAACTVMRLTHAVDRECAASTAMLRQACLTLRHLLACMWSSAHHKQHQMSKGGGGGGGGDSKRGRSNGDGEPTAHQSSPMAGVNAFLAEVLGRASTTGDSDGDGVRCPTGDDLRLQLEDFFKTRADGADPAAGGGKSLGHECERAWTQLLCAGGEAGIVALWLLWKLQVVSETLTDGSASVDHVEKRSQTRIRAFLWDYHDLNASVEGDAAVAATTSTQTRRVTALRASPDVLCILPSEDAPPLFHEHVHQLLACIIPGASPRATALANSFVGAAPAAAELLVHMFSVRPRLPEGQLLPHAHHLLVWLASVTTSAASVATAEGLSSVAPSLSRLCIRLCSAVAEHPAVQSASDASALTTVGAWVPPQQQQRQLDTRRSGGQSRRGTSNAHELLDSVWLVLLSLLGDSRTPHRAGTSSTPRLLREKEVVELILLLTKTWLRHSPRQQVLWSRPAMLPPLMCALFTCIMRGMELQQYSPRVLNVLVNGLAAMAAHVDAATANEGDADADSTDGDDDGGVDDQSLGQATGSASGTKAGGERRHPRTRRLEAGAQGRTKSTAVPAHVKRAVLAAIVSALFEVAHHYIHIFTAFSSDMDFLFTDLLRVLSQHFLPTATRPPIPHRAGVRIGGTVRSNVTFADLAYVCVGNAEGKSLLKQAALRMEDEGMLDGSNGGSGVAGETGRGATLTDGSRSIFRVV</sequence>
<feature type="compositionally biased region" description="Polar residues" evidence="1">
    <location>
        <begin position="555"/>
        <end position="572"/>
    </location>
</feature>
<feature type="compositionally biased region" description="Low complexity" evidence="1">
    <location>
        <begin position="2250"/>
        <end position="2259"/>
    </location>
</feature>
<evidence type="ECO:0000256" key="1">
    <source>
        <dbReference type="SAM" id="MobiDB-lite"/>
    </source>
</evidence>
<comment type="caution">
    <text evidence="2">The sequence shown here is derived from an EMBL/GenBank/DDBJ whole genome shotgun (WGS) entry which is preliminary data.</text>
</comment>
<organism evidence="2 3">
    <name type="scientific">Porcisia hertigi</name>
    <dbReference type="NCBI Taxonomy" id="2761500"/>
    <lineage>
        <taxon>Eukaryota</taxon>
        <taxon>Discoba</taxon>
        <taxon>Euglenozoa</taxon>
        <taxon>Kinetoplastea</taxon>
        <taxon>Metakinetoplastina</taxon>
        <taxon>Trypanosomatida</taxon>
        <taxon>Trypanosomatidae</taxon>
        <taxon>Leishmaniinae</taxon>
        <taxon>Porcisia</taxon>
    </lineage>
</organism>
<feature type="region of interest" description="Disordered" evidence="1">
    <location>
        <begin position="216"/>
        <end position="240"/>
    </location>
</feature>
<feature type="region of interest" description="Disordered" evidence="1">
    <location>
        <begin position="637"/>
        <end position="664"/>
    </location>
</feature>
<name>A0A836YHK6_9TRYP</name>
<feature type="compositionally biased region" description="Gly residues" evidence="1">
    <location>
        <begin position="638"/>
        <end position="648"/>
    </location>
</feature>
<dbReference type="EMBL" id="JAFJZO010000008">
    <property type="protein sequence ID" value="KAG5510796.1"/>
    <property type="molecule type" value="Genomic_DNA"/>
</dbReference>
<dbReference type="GeneID" id="94293873"/>
<evidence type="ECO:0000313" key="3">
    <source>
        <dbReference type="Proteomes" id="UP000674318"/>
    </source>
</evidence>
<feature type="compositionally biased region" description="Low complexity" evidence="1">
    <location>
        <begin position="2105"/>
        <end position="2114"/>
    </location>
</feature>
<evidence type="ECO:0000313" key="2">
    <source>
        <dbReference type="EMBL" id="KAG5510796.1"/>
    </source>
</evidence>
<feature type="region of interest" description="Disordered" evidence="1">
    <location>
        <begin position="1010"/>
        <end position="1035"/>
    </location>
</feature>
<dbReference type="Proteomes" id="UP000674318">
    <property type="component" value="Unassembled WGS sequence"/>
</dbReference>
<feature type="region of interest" description="Disordered" evidence="1">
    <location>
        <begin position="782"/>
        <end position="820"/>
    </location>
</feature>
<feature type="region of interest" description="Disordered" evidence="1">
    <location>
        <begin position="310"/>
        <end position="330"/>
    </location>
</feature>
<feature type="region of interest" description="Disordered" evidence="1">
    <location>
        <begin position="2227"/>
        <end position="2284"/>
    </location>
</feature>
<feature type="region of interest" description="Disordered" evidence="1">
    <location>
        <begin position="1772"/>
        <end position="1806"/>
    </location>
</feature>
<feature type="compositionally biased region" description="Basic and acidic residues" evidence="1">
    <location>
        <begin position="655"/>
        <end position="664"/>
    </location>
</feature>
<dbReference type="RefSeq" id="XP_067759268.1">
    <property type="nucleotide sequence ID" value="XM_067903796.1"/>
</dbReference>
<accession>A0A836YHK6</accession>
<feature type="region of interest" description="Disordered" evidence="1">
    <location>
        <begin position="120"/>
        <end position="141"/>
    </location>
</feature>
<feature type="region of interest" description="Disordered" evidence="1">
    <location>
        <begin position="529"/>
        <end position="574"/>
    </location>
</feature>
<feature type="compositionally biased region" description="Basic and acidic residues" evidence="1">
    <location>
        <begin position="1012"/>
        <end position="1030"/>
    </location>
</feature>
<keyword evidence="3" id="KW-1185">Reference proteome</keyword>
<feature type="compositionally biased region" description="Acidic residues" evidence="1">
    <location>
        <begin position="2229"/>
        <end position="2244"/>
    </location>
</feature>
<protein>
    <submittedName>
        <fullName evidence="2">Uncharacterized protein</fullName>
    </submittedName>
</protein>
<dbReference type="KEGG" id="phet:94293873"/>
<reference evidence="2 3" key="1">
    <citation type="submission" date="2021-02" db="EMBL/GenBank/DDBJ databases">
        <title>Porcisia hertigi Genome sequencing and assembly.</title>
        <authorList>
            <person name="Almutairi H."/>
            <person name="Gatherer D."/>
        </authorList>
    </citation>
    <scope>NUCLEOTIDE SEQUENCE [LARGE SCALE GENOMIC DNA]</scope>
    <source>
        <strain evidence="2 3">C119</strain>
    </source>
</reference>
<dbReference type="OrthoDB" id="246990at2759"/>
<gene>
    <name evidence="2" type="ORF">JKF63_07868</name>
</gene>
<feature type="region of interest" description="Disordered" evidence="1">
    <location>
        <begin position="2094"/>
        <end position="2114"/>
    </location>
</feature>